<dbReference type="Gene3D" id="6.10.140.190">
    <property type="match status" value="1"/>
</dbReference>
<dbReference type="EMBL" id="AVBF01000009">
    <property type="protein sequence ID" value="KGP73726.1"/>
    <property type="molecule type" value="Genomic_DNA"/>
</dbReference>
<dbReference type="Gene3D" id="1.10.10.10">
    <property type="entry name" value="Winged helix-like DNA-binding domain superfamily/Winged helix DNA-binding domain"/>
    <property type="match status" value="1"/>
</dbReference>
<dbReference type="Pfam" id="PF10400">
    <property type="entry name" value="Vir_act_alpha_C"/>
    <property type="match status" value="1"/>
</dbReference>
<dbReference type="InterPro" id="IPR036388">
    <property type="entry name" value="WH-like_DNA-bd_sf"/>
</dbReference>
<dbReference type="AlphaFoldDB" id="A0A0A2TI33"/>
<feature type="domain" description="Transcription regulator PadR C-terminal" evidence="2">
    <location>
        <begin position="98"/>
        <end position="179"/>
    </location>
</feature>
<dbReference type="eggNOG" id="COG1695">
    <property type="taxonomic scope" value="Bacteria"/>
</dbReference>
<dbReference type="STRING" id="1385514.N782_02430"/>
<evidence type="ECO:0000313" key="4">
    <source>
        <dbReference type="Proteomes" id="UP000030147"/>
    </source>
</evidence>
<accession>A0A0A2TI33</accession>
<dbReference type="InterPro" id="IPR005149">
    <property type="entry name" value="Tscrpt_reg_PadR_N"/>
</dbReference>
<dbReference type="InterPro" id="IPR036390">
    <property type="entry name" value="WH_DNA-bd_sf"/>
</dbReference>
<organism evidence="3 4">
    <name type="scientific">Pontibacillus yanchengensis Y32</name>
    <dbReference type="NCBI Taxonomy" id="1385514"/>
    <lineage>
        <taxon>Bacteria</taxon>
        <taxon>Bacillati</taxon>
        <taxon>Bacillota</taxon>
        <taxon>Bacilli</taxon>
        <taxon>Bacillales</taxon>
        <taxon>Bacillaceae</taxon>
        <taxon>Pontibacillus</taxon>
    </lineage>
</organism>
<evidence type="ECO:0000259" key="1">
    <source>
        <dbReference type="Pfam" id="PF03551"/>
    </source>
</evidence>
<dbReference type="Pfam" id="PF03551">
    <property type="entry name" value="PadR"/>
    <property type="match status" value="1"/>
</dbReference>
<dbReference type="PANTHER" id="PTHR43252:SF6">
    <property type="entry name" value="NEGATIVE TRANSCRIPTION REGULATOR PADR"/>
    <property type="match status" value="1"/>
</dbReference>
<keyword evidence="4" id="KW-1185">Reference proteome</keyword>
<gene>
    <name evidence="3" type="ORF">N782_02430</name>
</gene>
<dbReference type="InterPro" id="IPR018309">
    <property type="entry name" value="Tscrpt_reg_PadR_C"/>
</dbReference>
<evidence type="ECO:0000259" key="2">
    <source>
        <dbReference type="Pfam" id="PF10400"/>
    </source>
</evidence>
<proteinExistence type="predicted"/>
<sequence>MVKENHTKYAILGLLTTECRTGYQIKQMIDGSLNHFWKISYGQVYPILKTLVEDGDATVHETEQEGKPNKKEYHITQQGQNALQVWIEKPVLELPTEKNELLLKLFFGRHQDANTNLHLLETYLTKLTERYRTYEGIKTMIQQNYGQEEDAVFWIITLDYGLMTTKAAMDWCKQTMDLITNQREDS</sequence>
<name>A0A0A2TI33_9BACI</name>
<comment type="caution">
    <text evidence="3">The sequence shown here is derived from an EMBL/GenBank/DDBJ whole genome shotgun (WGS) entry which is preliminary data.</text>
</comment>
<dbReference type="Proteomes" id="UP000030147">
    <property type="component" value="Unassembled WGS sequence"/>
</dbReference>
<dbReference type="PANTHER" id="PTHR43252">
    <property type="entry name" value="TRANSCRIPTIONAL REGULATOR YQJI"/>
    <property type="match status" value="1"/>
</dbReference>
<evidence type="ECO:0000313" key="3">
    <source>
        <dbReference type="EMBL" id="KGP73726.1"/>
    </source>
</evidence>
<reference evidence="3 4" key="1">
    <citation type="journal article" date="2015" name="Stand. Genomic Sci.">
        <title>High quality draft genome sequence of the moderately halophilic bacterium Pontibacillus yanchengensis Y32(T) and comparison among Pontibacillus genomes.</title>
        <authorList>
            <person name="Huang J."/>
            <person name="Qiao Z.X."/>
            <person name="Tang J.W."/>
            <person name="Wang G."/>
        </authorList>
    </citation>
    <scope>NUCLEOTIDE SEQUENCE [LARGE SCALE GENOMIC DNA]</scope>
    <source>
        <strain evidence="3 4">Y32</strain>
    </source>
</reference>
<feature type="domain" description="Transcription regulator PadR N-terminal" evidence="1">
    <location>
        <begin position="11"/>
        <end position="84"/>
    </location>
</feature>
<dbReference type="SUPFAM" id="SSF46785">
    <property type="entry name" value="Winged helix' DNA-binding domain"/>
    <property type="match status" value="1"/>
</dbReference>
<protein>
    <submittedName>
        <fullName evidence="3">Transcriptional regulator</fullName>
    </submittedName>
</protein>